<evidence type="ECO:0000313" key="2">
    <source>
        <dbReference type="EMBL" id="SVA46529.1"/>
    </source>
</evidence>
<proteinExistence type="predicted"/>
<reference evidence="2" key="1">
    <citation type="submission" date="2018-05" db="EMBL/GenBank/DDBJ databases">
        <authorList>
            <person name="Lanie J.A."/>
            <person name="Ng W.-L."/>
            <person name="Kazmierczak K.M."/>
            <person name="Andrzejewski T.M."/>
            <person name="Davidsen T.M."/>
            <person name="Wayne K.J."/>
            <person name="Tettelin H."/>
            <person name="Glass J.I."/>
            <person name="Rusch D."/>
            <person name="Podicherti R."/>
            <person name="Tsui H.-C.T."/>
            <person name="Winkler M.E."/>
        </authorList>
    </citation>
    <scope>NUCLEOTIDE SEQUENCE</scope>
</reference>
<accession>A0A381W1V9</accession>
<feature type="region of interest" description="Disordered" evidence="1">
    <location>
        <begin position="48"/>
        <end position="67"/>
    </location>
</feature>
<name>A0A381W1V9_9ZZZZ</name>
<dbReference type="AlphaFoldDB" id="A0A381W1V9"/>
<gene>
    <name evidence="2" type="ORF">METZ01_LOCUS99383</name>
</gene>
<protein>
    <submittedName>
        <fullName evidence="2">Uncharacterized protein</fullName>
    </submittedName>
</protein>
<sequence>MAYGDFPNDGVLTPADLSAYNKTIPKTKPVETTVKPIDNKKWEGGKKTDLAKTLFPSDPGQDDTGDWDYQETGDVKKQGLFGIFREAFSGIDKSLGGLFTKNTRTDGQKILDRLFHEQMMRDMSTPQGAKTEEDKEIEACNEKEGWHWDKDLDNEDGSYGACVQDEEADFNFGGTDYSAKSQATDNKYLKDYYLRKDPAWAFVDDDKIEYFKNNPKMFSSFKEHLREKGVR</sequence>
<evidence type="ECO:0000256" key="1">
    <source>
        <dbReference type="SAM" id="MobiDB-lite"/>
    </source>
</evidence>
<organism evidence="2">
    <name type="scientific">marine metagenome</name>
    <dbReference type="NCBI Taxonomy" id="408172"/>
    <lineage>
        <taxon>unclassified sequences</taxon>
        <taxon>metagenomes</taxon>
        <taxon>ecological metagenomes</taxon>
    </lineage>
</organism>
<dbReference type="EMBL" id="UINC01010464">
    <property type="protein sequence ID" value="SVA46529.1"/>
    <property type="molecule type" value="Genomic_DNA"/>
</dbReference>